<dbReference type="Proteomes" id="UP000214747">
    <property type="component" value="Unassembled WGS sequence"/>
</dbReference>
<dbReference type="Gene3D" id="1.10.287.130">
    <property type="match status" value="1"/>
</dbReference>
<dbReference type="EMBL" id="NJGV01000021">
    <property type="protein sequence ID" value="OWY32972.1"/>
    <property type="molecule type" value="Genomic_DNA"/>
</dbReference>
<evidence type="ECO:0000256" key="1">
    <source>
        <dbReference type="ARBA" id="ARBA00000085"/>
    </source>
</evidence>
<dbReference type="SUPFAM" id="SSF56112">
    <property type="entry name" value="Protein kinase-like (PK-like)"/>
    <property type="match status" value="1"/>
</dbReference>
<dbReference type="Gene3D" id="3.30.450.40">
    <property type="match status" value="1"/>
</dbReference>
<dbReference type="Pfam" id="PF25503">
    <property type="entry name" value="TPR_CHK1"/>
    <property type="match status" value="1"/>
</dbReference>
<name>A0A225SPR3_9BURK</name>
<keyword evidence="3" id="KW-0597">Phosphoprotein</keyword>
<dbReference type="InterPro" id="IPR041664">
    <property type="entry name" value="AAA_16"/>
</dbReference>
<protein>
    <recommendedName>
        <fullName evidence="2">histidine kinase</fullName>
        <ecNumber evidence="2">2.7.13.3</ecNumber>
    </recommendedName>
</protein>
<dbReference type="InterPro" id="IPR036097">
    <property type="entry name" value="HisK_dim/P_sf"/>
</dbReference>
<dbReference type="Pfam" id="PF02518">
    <property type="entry name" value="HATPase_c"/>
    <property type="match status" value="1"/>
</dbReference>
<dbReference type="SMART" id="SM00388">
    <property type="entry name" value="HisKA"/>
    <property type="match status" value="1"/>
</dbReference>
<dbReference type="InterPro" id="IPR053159">
    <property type="entry name" value="Hybrid_Histidine_Kinase"/>
</dbReference>
<sequence>MPDAARSAPFVTSPETCRISSCAAQLLDSDEGIDTLWLKDPVGGDSWIARRAALSHVQAHARLQREMRFGRRIASACPDQAPRAVWESDALILLFPASGTNPCLQAGLAPLPLADFLVIAIACARKLGQWHAAGLLHGDLRTEHIYHAATGEMLLVGASAGGEDGSLIASSRALPYQPAQQGQAGVYHDLYALGQVFFRLLAAAAPWPEEQVSDWQYVHSAIEPRPLSSLRSDVPAPLEQLVARLLAKTAAACYSSVTALLTDLLRCQREYLDSGFISPFELDAAATLAAHFRSERLHGREPELDKLQQALDRVCETGGTEVVMIGGRGGIGKSALARWLLKRAHECGAAVGAGKCDQLGSAIPYAVIAQAVHMLVVDALGQQQSAVDDLAARWQGLVSGNAGLVTGLVPQARHLLGSSSPALGILTPQGRIRTERALVRSVEAFARSGQPVVVLLDDLHWADEATLSFLDEFFADPPANVLLVGAYRDHEGSFSQRCQQALHARRHSRLRLLELTVEPLSASAFGDIVNDALTQSGEQLGSLVQVLHEKSGGNPYFARQLLQSWIDDGALELVGGGEGWRWLEEKGLLAGHAEHVVDLMIQRISRLPGPARLVLQQFGCIGIRSEMVLLERACGLEAAVFLAAIDQLCSSGMIARHGAACVFQHDRVLEAAYALTPPEEKSAAHARVARSMLACWDDDGQAHAYEIGNQIEKIALDDLLAIERPAFARILLLAARLAQQASAVERAADYVRAAQAMMDQTWWQDHHALAYEAALIECELLVAKVSLAQAAERIQAMLPRAVSPIARASAYRLEAVLHTLRSDYGQAIEASLTGLRILGIVLQRDPDRHQVRQAYEDAMQALGGRPIASLADLPLCQDEEVCAAMSLLSTLMSSVFFADDLSFTHLAKLVELSLRHGVTVDSPYGLAWFGVFSAHHYGLFEDGHAFGLAALALVDQHGYESGRIATLVALDQIAAWTQPLEVALEYAQQARQRGISCGDIGMACYACNHIVSDMLAMGEALPLVDEAAEQGLALTRSIGYLDIELLILSQQEFAVQLMKGPPPAEPQDAQAWLARCEDRAARAGSLATRFWIWLYAGMLAGYRQQWALAHTLLERSLTFIRAIPAHINIADCHLFHALAVARSHASGAQAQQAVMTLLRTQCERFAVWAGTNRHTFHNKLLLLQGELARLEGQPLQALMHFEQSARTAHAAGFPHEQALAHELAAELCRRQSLDVAAVQHERLARAAYQRWGAASKAAAIRAQEVVADEAWLQGDTGAQAQAQPGTAWQLELRAAQALSRESVREKLVETMMGEFLQHAAAQYGVLVRMTQAGPMIEASSRLVEQRIQTSVALVEPTQGVIPLPLLNRVIRTRQAVSLHDAQSDAVSMRLQREDAAALRSVLCLPLLRGGELLGVLYLENNLAPGVFHAARLTRLELMAPQMAVALESARLYEQLIAESDARGAAERSLHAARTELVENAHLTVLANLAASIAHEINQPLGAIVTSAEATLRWLNRATPDIERAQDGLQRVRKEGLRAAGIIRALRGLARQAPAELDTIDMTELVSEVAGLLAEDISAREIDITLALEPRLAVEGDKVQLQQVILNLLKNASEAMSEQPPGHPRKLEISTHGTGQQVQLQIADSGPGLGGEQAERIFEPFYTTKESGLGMGLAICRSISEAHGGSLAAGNRPGGGALFVMALPLARSRPPV</sequence>
<dbReference type="PANTHER" id="PTHR43642:SF1">
    <property type="entry name" value="HYBRID SIGNAL TRANSDUCTION HISTIDINE KINASE G"/>
    <property type="match status" value="1"/>
</dbReference>
<dbReference type="InterPro" id="IPR029016">
    <property type="entry name" value="GAF-like_dom_sf"/>
</dbReference>
<gene>
    <name evidence="5" type="ORF">CEJ45_18785</name>
</gene>
<dbReference type="InterPro" id="IPR004358">
    <property type="entry name" value="Sig_transdc_His_kin-like_C"/>
</dbReference>
<dbReference type="SMART" id="SM00387">
    <property type="entry name" value="HATPase_c"/>
    <property type="match status" value="1"/>
</dbReference>
<dbReference type="Pfam" id="PF13185">
    <property type="entry name" value="GAF_2"/>
    <property type="match status" value="1"/>
</dbReference>
<dbReference type="CDD" id="cd00082">
    <property type="entry name" value="HisKA"/>
    <property type="match status" value="1"/>
</dbReference>
<dbReference type="InterPro" id="IPR011009">
    <property type="entry name" value="Kinase-like_dom_sf"/>
</dbReference>
<dbReference type="PROSITE" id="PS50109">
    <property type="entry name" value="HIS_KIN"/>
    <property type="match status" value="1"/>
</dbReference>
<evidence type="ECO:0000313" key="6">
    <source>
        <dbReference type="Proteomes" id="UP000214747"/>
    </source>
</evidence>
<dbReference type="Gene3D" id="3.40.50.300">
    <property type="entry name" value="P-loop containing nucleotide triphosphate hydrolases"/>
    <property type="match status" value="1"/>
</dbReference>
<evidence type="ECO:0000256" key="3">
    <source>
        <dbReference type="ARBA" id="ARBA00022553"/>
    </source>
</evidence>
<dbReference type="InterPro" id="IPR027417">
    <property type="entry name" value="P-loop_NTPase"/>
</dbReference>
<dbReference type="Gene3D" id="3.30.565.10">
    <property type="entry name" value="Histidine kinase-like ATPase, C-terminal domain"/>
    <property type="match status" value="1"/>
</dbReference>
<dbReference type="PRINTS" id="PR00344">
    <property type="entry name" value="BCTRLSENSOR"/>
</dbReference>
<dbReference type="Gene3D" id="1.10.510.10">
    <property type="entry name" value="Transferase(Phosphotransferase) domain 1"/>
    <property type="match status" value="1"/>
</dbReference>
<dbReference type="InterPro" id="IPR036890">
    <property type="entry name" value="HATPase_C_sf"/>
</dbReference>
<accession>A0A225SPR3</accession>
<evidence type="ECO:0000256" key="2">
    <source>
        <dbReference type="ARBA" id="ARBA00012438"/>
    </source>
</evidence>
<dbReference type="EC" id="2.7.13.3" evidence="2"/>
<dbReference type="PANTHER" id="PTHR43642">
    <property type="entry name" value="HYBRID SIGNAL TRANSDUCTION HISTIDINE KINASE G"/>
    <property type="match status" value="1"/>
</dbReference>
<keyword evidence="5" id="KW-0418">Kinase</keyword>
<evidence type="ECO:0000259" key="4">
    <source>
        <dbReference type="PROSITE" id="PS50109"/>
    </source>
</evidence>
<dbReference type="InterPro" id="IPR003018">
    <property type="entry name" value="GAF"/>
</dbReference>
<organism evidence="5 6">
    <name type="scientific">Herbaspirillum aquaticum</name>
    <dbReference type="NCBI Taxonomy" id="568783"/>
    <lineage>
        <taxon>Bacteria</taxon>
        <taxon>Pseudomonadati</taxon>
        <taxon>Pseudomonadota</taxon>
        <taxon>Betaproteobacteria</taxon>
        <taxon>Burkholderiales</taxon>
        <taxon>Oxalobacteraceae</taxon>
        <taxon>Herbaspirillum</taxon>
    </lineage>
</organism>
<reference evidence="5 6" key="1">
    <citation type="journal article" date="2010" name="Int. J. Syst. Evol. Microbiol.">
        <title>Reclassification of Herbaspirillum putei as a later heterotypic synonym of Herbaspirillum huttiense, with the description of H. huttiense subsp. huttiense subsp. nov. and H. huttiense subsp. putei subsp. nov., comb. nov., and description of Herbaspirillum aquaticum sp. nov.</title>
        <authorList>
            <person name="Dobritsa A.P."/>
            <person name="Reddy M.C."/>
            <person name="Samadpour M."/>
        </authorList>
    </citation>
    <scope>NUCLEOTIDE SEQUENCE [LARGE SCALE GENOMIC DNA]</scope>
    <source>
        <strain evidence="5 6">IEH 4430</strain>
    </source>
</reference>
<dbReference type="SUPFAM" id="SSF52540">
    <property type="entry name" value="P-loop containing nucleoside triphosphate hydrolases"/>
    <property type="match status" value="1"/>
</dbReference>
<dbReference type="SUPFAM" id="SSF55781">
    <property type="entry name" value="GAF domain-like"/>
    <property type="match status" value="1"/>
</dbReference>
<evidence type="ECO:0000313" key="5">
    <source>
        <dbReference type="EMBL" id="OWY32972.1"/>
    </source>
</evidence>
<dbReference type="Pfam" id="PF00512">
    <property type="entry name" value="HisKA"/>
    <property type="match status" value="1"/>
</dbReference>
<dbReference type="InterPro" id="IPR005467">
    <property type="entry name" value="His_kinase_dom"/>
</dbReference>
<proteinExistence type="predicted"/>
<comment type="caution">
    <text evidence="5">The sequence shown here is derived from an EMBL/GenBank/DDBJ whole genome shotgun (WGS) entry which is preliminary data.</text>
</comment>
<dbReference type="Pfam" id="PF13191">
    <property type="entry name" value="AAA_16"/>
    <property type="match status" value="1"/>
</dbReference>
<keyword evidence="5" id="KW-0808">Transferase</keyword>
<dbReference type="SUPFAM" id="SSF55874">
    <property type="entry name" value="ATPase domain of HSP90 chaperone/DNA topoisomerase II/histidine kinase"/>
    <property type="match status" value="1"/>
</dbReference>
<dbReference type="GO" id="GO:0000155">
    <property type="term" value="F:phosphorelay sensor kinase activity"/>
    <property type="evidence" value="ECO:0007669"/>
    <property type="project" value="InterPro"/>
</dbReference>
<dbReference type="RefSeq" id="WP_088756558.1">
    <property type="nucleotide sequence ID" value="NZ_NJGV01000021.1"/>
</dbReference>
<keyword evidence="6" id="KW-1185">Reference proteome</keyword>
<dbReference type="SUPFAM" id="SSF47384">
    <property type="entry name" value="Homodimeric domain of signal transducing histidine kinase"/>
    <property type="match status" value="1"/>
</dbReference>
<dbReference type="InterPro" id="IPR003594">
    <property type="entry name" value="HATPase_dom"/>
</dbReference>
<dbReference type="InterPro" id="IPR003661">
    <property type="entry name" value="HisK_dim/P_dom"/>
</dbReference>
<feature type="domain" description="Histidine kinase" evidence="4">
    <location>
        <begin position="1491"/>
        <end position="1706"/>
    </location>
</feature>
<comment type="catalytic activity">
    <reaction evidence="1">
        <text>ATP + protein L-histidine = ADP + protein N-phospho-L-histidine.</text>
        <dbReference type="EC" id="2.7.13.3"/>
    </reaction>
</comment>
<dbReference type="SMART" id="SM00065">
    <property type="entry name" value="GAF"/>
    <property type="match status" value="1"/>
</dbReference>